<feature type="compositionally biased region" description="Low complexity" evidence="1">
    <location>
        <begin position="40"/>
        <end position="64"/>
    </location>
</feature>
<dbReference type="Proteomes" id="UP001500842">
    <property type="component" value="Unassembled WGS sequence"/>
</dbReference>
<feature type="transmembrane region" description="Helical" evidence="2">
    <location>
        <begin position="162"/>
        <end position="193"/>
    </location>
</feature>
<feature type="compositionally biased region" description="Pro residues" evidence="1">
    <location>
        <begin position="8"/>
        <end position="39"/>
    </location>
</feature>
<dbReference type="RefSeq" id="WP_141003844.1">
    <property type="nucleotide sequence ID" value="NZ_BAAAOR010000025.1"/>
</dbReference>
<evidence type="ECO:0000313" key="3">
    <source>
        <dbReference type="EMBL" id="GAA1527404.1"/>
    </source>
</evidence>
<keyword evidence="2" id="KW-0812">Transmembrane</keyword>
<proteinExistence type="predicted"/>
<keyword evidence="4" id="KW-1185">Reference proteome</keyword>
<feature type="region of interest" description="Disordered" evidence="1">
    <location>
        <begin position="1"/>
        <end position="68"/>
    </location>
</feature>
<feature type="transmembrane region" description="Helical" evidence="2">
    <location>
        <begin position="249"/>
        <end position="269"/>
    </location>
</feature>
<organism evidence="3 4">
    <name type="scientific">Nocardioides humi</name>
    <dbReference type="NCBI Taxonomy" id="449461"/>
    <lineage>
        <taxon>Bacteria</taxon>
        <taxon>Bacillati</taxon>
        <taxon>Actinomycetota</taxon>
        <taxon>Actinomycetes</taxon>
        <taxon>Propionibacteriales</taxon>
        <taxon>Nocardioidaceae</taxon>
        <taxon>Nocardioides</taxon>
    </lineage>
</organism>
<dbReference type="EMBL" id="BAAAOR010000025">
    <property type="protein sequence ID" value="GAA1527404.1"/>
    <property type="molecule type" value="Genomic_DNA"/>
</dbReference>
<evidence type="ECO:0000256" key="1">
    <source>
        <dbReference type="SAM" id="MobiDB-lite"/>
    </source>
</evidence>
<protein>
    <recommendedName>
        <fullName evidence="5">Membrane domain of glycerophosphoryl diester phosphodiesterase</fullName>
    </recommendedName>
</protein>
<evidence type="ECO:0000256" key="2">
    <source>
        <dbReference type="SAM" id="Phobius"/>
    </source>
</evidence>
<feature type="transmembrane region" description="Helical" evidence="2">
    <location>
        <begin position="113"/>
        <end position="142"/>
    </location>
</feature>
<gene>
    <name evidence="3" type="ORF">GCM10009788_33540</name>
</gene>
<keyword evidence="2" id="KW-0472">Membrane</keyword>
<feature type="transmembrane region" description="Helical" evidence="2">
    <location>
        <begin position="340"/>
        <end position="370"/>
    </location>
</feature>
<comment type="caution">
    <text evidence="3">The sequence shown here is derived from an EMBL/GenBank/DDBJ whole genome shotgun (WGS) entry which is preliminary data.</text>
</comment>
<feature type="transmembrane region" description="Helical" evidence="2">
    <location>
        <begin position="214"/>
        <end position="243"/>
    </location>
</feature>
<sequence>MTDGPSQQYPPPGAPPPADPYPPPGGFPPPGGVPEPAAAPAPGHAPGTAPGSATGPGPAGWAPYPTGPGPRPAPGLLLGAAHKPGALPLRPLNLGNIYDGAFRIIRFNPKATVGAAVLVTAVAMLIPVVVTLVLTFTVGLAVDASGELDPDATTADALGVLAAYGTLLVSLVVAQIGVVFVTGMVAHVTHAAAVGRRLGLGEAWAATRGKRWRLLGLTLLLNLAFGLLLFVYVLLWVVVVAVSGDPWPIVIWGLLSVPAFIALCCWLWIRFYYLPVPALMLEPIGMFAAIGRGWTLTARQYWRTFGIALLTVLVAQFAGGLLTVPVSIVGNVAALAAPEYATLLLVLTQAIALVVQNAFIAPFLAAVTSVQYVDLRMRKEAFDVELMREAGIVPA</sequence>
<evidence type="ECO:0008006" key="5">
    <source>
        <dbReference type="Google" id="ProtNLM"/>
    </source>
</evidence>
<keyword evidence="2" id="KW-1133">Transmembrane helix</keyword>
<evidence type="ECO:0000313" key="4">
    <source>
        <dbReference type="Proteomes" id="UP001500842"/>
    </source>
</evidence>
<name>A0ABN2AU22_9ACTN</name>
<accession>A0ABN2AU22</accession>
<reference evidence="3 4" key="1">
    <citation type="journal article" date="2019" name="Int. J. Syst. Evol. Microbiol.">
        <title>The Global Catalogue of Microorganisms (GCM) 10K type strain sequencing project: providing services to taxonomists for standard genome sequencing and annotation.</title>
        <authorList>
            <consortium name="The Broad Institute Genomics Platform"/>
            <consortium name="The Broad Institute Genome Sequencing Center for Infectious Disease"/>
            <person name="Wu L."/>
            <person name="Ma J."/>
        </authorList>
    </citation>
    <scope>NUCLEOTIDE SEQUENCE [LARGE SCALE GENOMIC DNA]</scope>
    <source>
        <strain evidence="3 4">JCM 14942</strain>
    </source>
</reference>
<feature type="transmembrane region" description="Helical" evidence="2">
    <location>
        <begin position="305"/>
        <end position="328"/>
    </location>
</feature>